<accession>A0ABS3S3C6</accession>
<name>A0ABS3S3C6_9ACTN</name>
<keyword evidence="2" id="KW-1185">Reference proteome</keyword>
<dbReference type="RefSeq" id="WP_208248900.1">
    <property type="nucleotide sequence ID" value="NZ_JAGEPF010000028.1"/>
</dbReference>
<gene>
    <name evidence="1" type="ORF">J4709_38700</name>
</gene>
<evidence type="ECO:0000313" key="1">
    <source>
        <dbReference type="EMBL" id="MBO2463516.1"/>
    </source>
</evidence>
<organism evidence="1 2">
    <name type="scientific">Actinomadura violacea</name>
    <dbReference type="NCBI Taxonomy" id="2819934"/>
    <lineage>
        <taxon>Bacteria</taxon>
        <taxon>Bacillati</taxon>
        <taxon>Actinomycetota</taxon>
        <taxon>Actinomycetes</taxon>
        <taxon>Streptosporangiales</taxon>
        <taxon>Thermomonosporaceae</taxon>
        <taxon>Actinomadura</taxon>
    </lineage>
</organism>
<proteinExistence type="predicted"/>
<dbReference type="Gene3D" id="3.90.1720.10">
    <property type="entry name" value="endopeptidase domain like (from Nostoc punctiforme)"/>
    <property type="match status" value="1"/>
</dbReference>
<dbReference type="Proteomes" id="UP000680206">
    <property type="component" value="Unassembled WGS sequence"/>
</dbReference>
<dbReference type="SUPFAM" id="SSF54001">
    <property type="entry name" value="Cysteine proteinases"/>
    <property type="match status" value="1"/>
</dbReference>
<comment type="caution">
    <text evidence="1">The sequence shown here is derived from an EMBL/GenBank/DDBJ whole genome shotgun (WGS) entry which is preliminary data.</text>
</comment>
<reference evidence="1 2" key="1">
    <citation type="submission" date="2021-03" db="EMBL/GenBank/DDBJ databases">
        <title>Actinomadura violae sp. nov., isolated from lichen in Thailand.</title>
        <authorList>
            <person name="Kanchanasin P."/>
            <person name="Saeng-In P."/>
            <person name="Phongsopitanun W."/>
            <person name="Yuki M."/>
            <person name="Kudo T."/>
            <person name="Ohkuma M."/>
            <person name="Tanasupawat S."/>
        </authorList>
    </citation>
    <scope>NUCLEOTIDE SEQUENCE [LARGE SCALE GENOMIC DNA]</scope>
    <source>
        <strain evidence="1 2">LCR2-06</strain>
    </source>
</reference>
<dbReference type="InterPro" id="IPR038765">
    <property type="entry name" value="Papain-like_cys_pep_sf"/>
</dbReference>
<sequence length="156" mass="17514">MSGDDPEGIVLEKLPDALWATRYVGDRFPASPLVAARPGLADGANCQLFAYEVLRLFQLDPPDLRSSELWADAEFTERVPEARPLDLVLFNATQQAWGAHVGVCAGDDRILHLCAEVGYPVVWSWREFSDRKRYGTLVGIKRVVRRLHERPQPSEA</sequence>
<protein>
    <recommendedName>
        <fullName evidence="3">Hydrolase</fullName>
    </recommendedName>
</protein>
<evidence type="ECO:0008006" key="3">
    <source>
        <dbReference type="Google" id="ProtNLM"/>
    </source>
</evidence>
<evidence type="ECO:0000313" key="2">
    <source>
        <dbReference type="Proteomes" id="UP000680206"/>
    </source>
</evidence>
<dbReference type="EMBL" id="JAGEPF010000028">
    <property type="protein sequence ID" value="MBO2463516.1"/>
    <property type="molecule type" value="Genomic_DNA"/>
</dbReference>